<evidence type="ECO:0000313" key="5">
    <source>
        <dbReference type="Proteomes" id="UP000472260"/>
    </source>
</evidence>
<dbReference type="InterPro" id="IPR032549">
    <property type="entry name" value="DUF4939"/>
</dbReference>
<dbReference type="Proteomes" id="UP000472260">
    <property type="component" value="Unassembled WGS sequence"/>
</dbReference>
<dbReference type="InterPro" id="IPR001878">
    <property type="entry name" value="Znf_CCHC"/>
</dbReference>
<dbReference type="PANTHER" id="PTHR15503:SF22">
    <property type="entry name" value="TRANSPOSON TY3-I GAG POLYPROTEIN"/>
    <property type="match status" value="1"/>
</dbReference>
<reference evidence="4" key="2">
    <citation type="submission" date="2025-09" db="UniProtKB">
        <authorList>
            <consortium name="Ensembl"/>
        </authorList>
    </citation>
    <scope>IDENTIFICATION</scope>
</reference>
<sequence length="324" mass="36381">PLLLRSFPSSINKLLQIDSNTASTSLLQNTLPQLNPAEVSNLQAAFAYQSEVLKGYQDQLDKLQSVNEHLTHYIQSLPSTTPKTVNFALPDKFDGSAEQCRGFVCQVKIYFDNQEDKFQSDEKKCAFMMTLLSGKAIDWAAAVWETDVRFRRSFDYFIQQLREVFEYPAGGKDISTQILHMSQGNRTAAEYAILFRTLAAQSGWNDVSLKAVFQQSLNTDLQAELACKGENVSFSDFVTLTIKIDNLMRQAPRRRNTRGFQQVPPAINQPMTTSTTKPGDEPMQLGLRGRQLRLCFYCGEAGHRSQGCPHKVMPYGLANAPAVF</sequence>
<dbReference type="InterPro" id="IPR032567">
    <property type="entry name" value="RTL1-rel"/>
</dbReference>
<evidence type="ECO:0000256" key="2">
    <source>
        <dbReference type="SAM" id="MobiDB-lite"/>
    </source>
</evidence>
<dbReference type="PROSITE" id="PS50158">
    <property type="entry name" value="ZF_CCHC"/>
    <property type="match status" value="1"/>
</dbReference>
<keyword evidence="1" id="KW-0863">Zinc-finger</keyword>
<reference evidence="4" key="1">
    <citation type="submission" date="2025-08" db="UniProtKB">
        <authorList>
            <consortium name="Ensembl"/>
        </authorList>
    </citation>
    <scope>IDENTIFICATION</scope>
</reference>
<accession>A0A671LRM1</accession>
<protein>
    <recommendedName>
        <fullName evidence="3">CCHC-type domain-containing protein</fullName>
    </recommendedName>
</protein>
<keyword evidence="1" id="KW-0479">Metal-binding</keyword>
<keyword evidence="5" id="KW-1185">Reference proteome</keyword>
<organism evidence="4 5">
    <name type="scientific">Sinocyclocheilus anshuiensis</name>
    <dbReference type="NCBI Taxonomy" id="1608454"/>
    <lineage>
        <taxon>Eukaryota</taxon>
        <taxon>Metazoa</taxon>
        <taxon>Chordata</taxon>
        <taxon>Craniata</taxon>
        <taxon>Vertebrata</taxon>
        <taxon>Euteleostomi</taxon>
        <taxon>Actinopterygii</taxon>
        <taxon>Neopterygii</taxon>
        <taxon>Teleostei</taxon>
        <taxon>Ostariophysi</taxon>
        <taxon>Cypriniformes</taxon>
        <taxon>Cyprinidae</taxon>
        <taxon>Cyprininae</taxon>
        <taxon>Sinocyclocheilus</taxon>
    </lineage>
</organism>
<dbReference type="GO" id="GO:0003676">
    <property type="term" value="F:nucleic acid binding"/>
    <property type="evidence" value="ECO:0007669"/>
    <property type="project" value="InterPro"/>
</dbReference>
<dbReference type="PANTHER" id="PTHR15503">
    <property type="entry name" value="LDOC1 RELATED"/>
    <property type="match status" value="1"/>
</dbReference>
<dbReference type="Ensembl" id="ENSSANT00000024693.1">
    <property type="protein sequence ID" value="ENSSANP00000023181.1"/>
    <property type="gene ID" value="ENSSANG00000011958.1"/>
</dbReference>
<proteinExistence type="predicted"/>
<feature type="domain" description="CCHC-type" evidence="3">
    <location>
        <begin position="295"/>
        <end position="309"/>
    </location>
</feature>
<keyword evidence="1" id="KW-0862">Zinc</keyword>
<dbReference type="AlphaFoldDB" id="A0A671LRM1"/>
<name>A0A671LRM1_9TELE</name>
<evidence type="ECO:0000313" key="4">
    <source>
        <dbReference type="Ensembl" id="ENSSANP00000023181.1"/>
    </source>
</evidence>
<feature type="region of interest" description="Disordered" evidence="2">
    <location>
        <begin position="263"/>
        <end position="283"/>
    </location>
</feature>
<dbReference type="InterPro" id="IPR036875">
    <property type="entry name" value="Znf_CCHC_sf"/>
</dbReference>
<evidence type="ECO:0000256" key="1">
    <source>
        <dbReference type="PROSITE-ProRule" id="PRU00047"/>
    </source>
</evidence>
<dbReference type="GO" id="GO:0008270">
    <property type="term" value="F:zinc ion binding"/>
    <property type="evidence" value="ECO:0007669"/>
    <property type="project" value="UniProtKB-KW"/>
</dbReference>
<dbReference type="Pfam" id="PF16297">
    <property type="entry name" value="DUF4939"/>
    <property type="match status" value="1"/>
</dbReference>
<dbReference type="SUPFAM" id="SSF57756">
    <property type="entry name" value="Retrovirus zinc finger-like domains"/>
    <property type="match status" value="1"/>
</dbReference>
<evidence type="ECO:0000259" key="3">
    <source>
        <dbReference type="PROSITE" id="PS50158"/>
    </source>
</evidence>